<dbReference type="Proteomes" id="UP000199632">
    <property type="component" value="Unassembled WGS sequence"/>
</dbReference>
<evidence type="ECO:0000313" key="8">
    <source>
        <dbReference type="EMBL" id="SDZ44599.1"/>
    </source>
</evidence>
<protein>
    <submittedName>
        <fullName evidence="8">RNA polymerase sigma-70 factor, sigma-E family</fullName>
    </submittedName>
</protein>
<gene>
    <name evidence="8" type="ORF">SAMN05421684_5125</name>
</gene>
<dbReference type="InterPro" id="IPR013324">
    <property type="entry name" value="RNA_pol_sigma_r3/r4-like"/>
</dbReference>
<keyword evidence="2" id="KW-0805">Transcription regulation</keyword>
<dbReference type="SUPFAM" id="SSF88659">
    <property type="entry name" value="Sigma3 and sigma4 domains of RNA polymerase sigma factors"/>
    <property type="match status" value="1"/>
</dbReference>
<evidence type="ECO:0000256" key="1">
    <source>
        <dbReference type="ARBA" id="ARBA00010641"/>
    </source>
</evidence>
<dbReference type="InterPro" id="IPR007630">
    <property type="entry name" value="RNA_pol_sigma70_r4"/>
</dbReference>
<reference evidence="9" key="1">
    <citation type="submission" date="2016-10" db="EMBL/GenBank/DDBJ databases">
        <authorList>
            <person name="Varghese N."/>
            <person name="Submissions S."/>
        </authorList>
    </citation>
    <scope>NUCLEOTIDE SEQUENCE [LARGE SCALE GENOMIC DNA]</scope>
    <source>
        <strain evidence="9">DSM 44718</strain>
    </source>
</reference>
<evidence type="ECO:0000259" key="6">
    <source>
        <dbReference type="Pfam" id="PF04542"/>
    </source>
</evidence>
<keyword evidence="9" id="KW-1185">Reference proteome</keyword>
<evidence type="ECO:0000313" key="9">
    <source>
        <dbReference type="Proteomes" id="UP000199632"/>
    </source>
</evidence>
<comment type="similarity">
    <text evidence="1">Belongs to the sigma-70 factor family. ECF subfamily.</text>
</comment>
<dbReference type="CDD" id="cd06171">
    <property type="entry name" value="Sigma70_r4"/>
    <property type="match status" value="1"/>
</dbReference>
<keyword evidence="4" id="KW-0238">DNA-binding</keyword>
<dbReference type="InterPro" id="IPR014325">
    <property type="entry name" value="RNA_pol_sigma-E_actinobac"/>
</dbReference>
<keyword evidence="3" id="KW-0731">Sigma factor</keyword>
<dbReference type="InterPro" id="IPR036388">
    <property type="entry name" value="WH-like_DNA-bd_sf"/>
</dbReference>
<name>A0A1H3T5H0_9ACTN</name>
<evidence type="ECO:0000256" key="3">
    <source>
        <dbReference type="ARBA" id="ARBA00023082"/>
    </source>
</evidence>
<dbReference type="Pfam" id="PF04542">
    <property type="entry name" value="Sigma70_r2"/>
    <property type="match status" value="1"/>
</dbReference>
<proteinExistence type="inferred from homology"/>
<dbReference type="RefSeq" id="WP_308442651.1">
    <property type="nucleotide sequence ID" value="NZ_BOND01000004.1"/>
</dbReference>
<feature type="domain" description="RNA polymerase sigma-70 region 2" evidence="6">
    <location>
        <begin position="23"/>
        <end position="82"/>
    </location>
</feature>
<dbReference type="Gene3D" id="1.10.10.10">
    <property type="entry name" value="Winged helix-like DNA-binding domain superfamily/Winged helix DNA-binding domain"/>
    <property type="match status" value="1"/>
</dbReference>
<evidence type="ECO:0000256" key="5">
    <source>
        <dbReference type="ARBA" id="ARBA00023163"/>
    </source>
</evidence>
<dbReference type="Pfam" id="PF04545">
    <property type="entry name" value="Sigma70_r4"/>
    <property type="match status" value="1"/>
</dbReference>
<dbReference type="Gene3D" id="1.10.1740.10">
    <property type="match status" value="1"/>
</dbReference>
<sequence>MSRMTASDEAAFRDYVSARMPGWRRTAYLMCRDWHLADDLVGTVLGKLYRRWRRRSEINDVDAYVNGMLARAVIDETRRPWRREHLVDEFPADGTVVAADTGSVDRLTLDSYLARLGPRRRAVLVLRFYCDLSVEETADVLGISLGTVKSQTARGLETLRALSLTPNQIRQVP</sequence>
<dbReference type="PANTHER" id="PTHR43133:SF50">
    <property type="entry name" value="ECF RNA POLYMERASE SIGMA FACTOR SIGM"/>
    <property type="match status" value="1"/>
</dbReference>
<evidence type="ECO:0000256" key="4">
    <source>
        <dbReference type="ARBA" id="ARBA00023125"/>
    </source>
</evidence>
<dbReference type="GO" id="GO:0016987">
    <property type="term" value="F:sigma factor activity"/>
    <property type="evidence" value="ECO:0007669"/>
    <property type="project" value="UniProtKB-KW"/>
</dbReference>
<dbReference type="GO" id="GO:0003677">
    <property type="term" value="F:DNA binding"/>
    <property type="evidence" value="ECO:0007669"/>
    <property type="project" value="UniProtKB-KW"/>
</dbReference>
<dbReference type="STRING" id="137265.SAMN05421684_5125"/>
<dbReference type="InterPro" id="IPR039425">
    <property type="entry name" value="RNA_pol_sigma-70-like"/>
</dbReference>
<dbReference type="InterPro" id="IPR014284">
    <property type="entry name" value="RNA_pol_sigma-70_dom"/>
</dbReference>
<feature type="domain" description="RNA polymerase sigma-70 region 4" evidence="7">
    <location>
        <begin position="113"/>
        <end position="161"/>
    </location>
</feature>
<evidence type="ECO:0000256" key="2">
    <source>
        <dbReference type="ARBA" id="ARBA00023015"/>
    </source>
</evidence>
<accession>A0A1H3T5H0</accession>
<dbReference type="NCBIfam" id="TIGR02983">
    <property type="entry name" value="SigE-fam_strep"/>
    <property type="match status" value="1"/>
</dbReference>
<dbReference type="EMBL" id="FNQB01000003">
    <property type="protein sequence ID" value="SDZ44599.1"/>
    <property type="molecule type" value="Genomic_DNA"/>
</dbReference>
<keyword evidence="5" id="KW-0804">Transcription</keyword>
<dbReference type="AlphaFoldDB" id="A0A1H3T5H0"/>
<dbReference type="NCBIfam" id="TIGR02937">
    <property type="entry name" value="sigma70-ECF"/>
    <property type="match status" value="1"/>
</dbReference>
<dbReference type="SUPFAM" id="SSF88946">
    <property type="entry name" value="Sigma2 domain of RNA polymerase sigma factors"/>
    <property type="match status" value="1"/>
</dbReference>
<dbReference type="InterPro" id="IPR013325">
    <property type="entry name" value="RNA_pol_sigma_r2"/>
</dbReference>
<dbReference type="PANTHER" id="PTHR43133">
    <property type="entry name" value="RNA POLYMERASE ECF-TYPE SIGMA FACTO"/>
    <property type="match status" value="1"/>
</dbReference>
<dbReference type="InterPro" id="IPR007627">
    <property type="entry name" value="RNA_pol_sigma70_r2"/>
</dbReference>
<dbReference type="GO" id="GO:0006352">
    <property type="term" value="P:DNA-templated transcription initiation"/>
    <property type="evidence" value="ECO:0007669"/>
    <property type="project" value="InterPro"/>
</dbReference>
<organism evidence="8 9">
    <name type="scientific">Asanoa ishikariensis</name>
    <dbReference type="NCBI Taxonomy" id="137265"/>
    <lineage>
        <taxon>Bacteria</taxon>
        <taxon>Bacillati</taxon>
        <taxon>Actinomycetota</taxon>
        <taxon>Actinomycetes</taxon>
        <taxon>Micromonosporales</taxon>
        <taxon>Micromonosporaceae</taxon>
        <taxon>Asanoa</taxon>
    </lineage>
</organism>
<evidence type="ECO:0000259" key="7">
    <source>
        <dbReference type="Pfam" id="PF04545"/>
    </source>
</evidence>